<name>A0A2T7BI62_9BACT</name>
<feature type="signal peptide" evidence="1">
    <location>
        <begin position="1"/>
        <end position="18"/>
    </location>
</feature>
<protein>
    <recommendedName>
        <fullName evidence="4">YVTN family beta-propeller domain-containing protein</fullName>
    </recommendedName>
</protein>
<dbReference type="InterPro" id="IPR011048">
    <property type="entry name" value="Haem_d1_sf"/>
</dbReference>
<reference evidence="2 3" key="1">
    <citation type="submission" date="2018-04" db="EMBL/GenBank/DDBJ databases">
        <title>Chitinophaga fuyangensis sp. nov., isolated from soil in a chemical factory.</title>
        <authorList>
            <person name="Chen K."/>
        </authorList>
    </citation>
    <scope>NUCLEOTIDE SEQUENCE [LARGE SCALE GENOMIC DNA]</scope>
    <source>
        <strain evidence="2 3">LY-1</strain>
    </source>
</reference>
<dbReference type="Gene3D" id="2.130.10.10">
    <property type="entry name" value="YVTN repeat-like/Quinoprotein amine dehydrogenase"/>
    <property type="match status" value="1"/>
</dbReference>
<accession>A0A2T7BI62</accession>
<dbReference type="InterPro" id="IPR015943">
    <property type="entry name" value="WD40/YVTN_repeat-like_dom_sf"/>
</dbReference>
<dbReference type="AlphaFoldDB" id="A0A2T7BI62"/>
<evidence type="ECO:0000313" key="3">
    <source>
        <dbReference type="Proteomes" id="UP000244450"/>
    </source>
</evidence>
<evidence type="ECO:0000256" key="1">
    <source>
        <dbReference type="SAM" id="SignalP"/>
    </source>
</evidence>
<proteinExistence type="predicted"/>
<dbReference type="EMBL" id="QCYK01000002">
    <property type="protein sequence ID" value="PUZ25952.1"/>
    <property type="molecule type" value="Genomic_DNA"/>
</dbReference>
<organism evidence="2 3">
    <name type="scientific">Chitinophaga parva</name>
    <dbReference type="NCBI Taxonomy" id="2169414"/>
    <lineage>
        <taxon>Bacteria</taxon>
        <taxon>Pseudomonadati</taxon>
        <taxon>Bacteroidota</taxon>
        <taxon>Chitinophagia</taxon>
        <taxon>Chitinophagales</taxon>
        <taxon>Chitinophagaceae</taxon>
        <taxon>Chitinophaga</taxon>
    </lineage>
</organism>
<feature type="chain" id="PRO_5015450756" description="YVTN family beta-propeller domain-containing protein" evidence="1">
    <location>
        <begin position="19"/>
        <end position="330"/>
    </location>
</feature>
<dbReference type="NCBIfam" id="TIGR02276">
    <property type="entry name" value="beta_rpt_yvtn"/>
    <property type="match status" value="1"/>
</dbReference>
<sequence length="330" mass="34715">MRLLPWFACLCLWAPAHAQSSQYHTLQQIQIGGSGGWDYITADADQHRLYVAHGTRVEVRDSRNGAAIGTIDSTTGVHGIALDPTLHKGFISCGKLNTVLVFNTETLQAGASIAAGQNPDAILYDVFSKKIYVGNGRSHDLTVIDPATEKVIATIPLGGKPEAIVADKKRVYVNIEDKNSIAVVNPQTLQVVNNWPLTGGDEPSGLAIDLKTERLFAGCGNKTLCVVDATSGKNIAQLPIGDGCDGVAFDPSTGTVFSANGEGNITAIQEANANTFRVAATIPTLASARTITIDNNTHHLFLPAAAVKPATGGGRPQAIPGTFRVLEVGL</sequence>
<dbReference type="RefSeq" id="WP_108687791.1">
    <property type="nucleotide sequence ID" value="NZ_QCYK01000002.1"/>
</dbReference>
<evidence type="ECO:0008006" key="4">
    <source>
        <dbReference type="Google" id="ProtNLM"/>
    </source>
</evidence>
<evidence type="ECO:0000313" key="2">
    <source>
        <dbReference type="EMBL" id="PUZ25952.1"/>
    </source>
</evidence>
<dbReference type="SUPFAM" id="SSF51004">
    <property type="entry name" value="C-terminal (heme d1) domain of cytochrome cd1-nitrite reductase"/>
    <property type="match status" value="1"/>
</dbReference>
<dbReference type="PANTHER" id="PTHR47197">
    <property type="entry name" value="PROTEIN NIRF"/>
    <property type="match status" value="1"/>
</dbReference>
<dbReference type="InterPro" id="IPR051200">
    <property type="entry name" value="Host-pathogen_enzymatic-act"/>
</dbReference>
<keyword evidence="3" id="KW-1185">Reference proteome</keyword>
<dbReference type="OrthoDB" id="7187796at2"/>
<comment type="caution">
    <text evidence="2">The sequence shown here is derived from an EMBL/GenBank/DDBJ whole genome shotgun (WGS) entry which is preliminary data.</text>
</comment>
<gene>
    <name evidence="2" type="ORF">DCC81_17050</name>
</gene>
<dbReference type="Proteomes" id="UP000244450">
    <property type="component" value="Unassembled WGS sequence"/>
</dbReference>
<dbReference type="PANTHER" id="PTHR47197:SF3">
    <property type="entry name" value="DIHYDRO-HEME D1 DEHYDROGENASE"/>
    <property type="match status" value="1"/>
</dbReference>
<keyword evidence="1" id="KW-0732">Signal</keyword>
<dbReference type="InterPro" id="IPR011964">
    <property type="entry name" value="YVTN_b-propeller_repeat"/>
</dbReference>